<dbReference type="GO" id="GO:0016887">
    <property type="term" value="F:ATP hydrolysis activity"/>
    <property type="evidence" value="ECO:0007669"/>
    <property type="project" value="InterPro"/>
</dbReference>
<reference evidence="4" key="2">
    <citation type="submission" date="2008-05" db="EMBL/GenBank/DDBJ databases">
        <title>Genome sequence of Clostridium botulinum Ba4 strain 657.</title>
        <authorList>
            <person name="Shrivastava S."/>
            <person name="Brown J.L."/>
            <person name="Bruce D."/>
            <person name="Detter C."/>
            <person name="Munk C."/>
            <person name="Smith L.A."/>
            <person name="Smith T.J."/>
            <person name="Sutton G."/>
            <person name="Brettin T.S."/>
        </authorList>
    </citation>
    <scope>NUCLEOTIDE SEQUENCE [LARGE SCALE GENOMIC DNA]</scope>
    <source>
        <strain evidence="4">657 / Type Ba4</strain>
    </source>
</reference>
<keyword evidence="3" id="KW-0238">DNA-binding</keyword>
<dbReference type="InterPro" id="IPR012046">
    <property type="entry name" value="LytTR_ABC"/>
</dbReference>
<dbReference type="Pfam" id="PF04397">
    <property type="entry name" value="LytTR"/>
    <property type="match status" value="1"/>
</dbReference>
<dbReference type="InterPro" id="IPR007492">
    <property type="entry name" value="LytTR_DNA-bd_dom"/>
</dbReference>
<keyword evidence="3" id="KW-0067">ATP-binding</keyword>
<dbReference type="Pfam" id="PF00005">
    <property type="entry name" value="ABC_tran"/>
    <property type="match status" value="1"/>
</dbReference>
<dbReference type="KEGG" id="cbi:CLJ_B0691"/>
<accession>A0A3F3ACX9</accession>
<dbReference type="PIRSF" id="PIRSF036612">
    <property type="entry name" value="ABC_ATP_LytTR"/>
    <property type="match status" value="1"/>
</dbReference>
<dbReference type="PROSITE" id="PS50930">
    <property type="entry name" value="HTH_LYTTR"/>
    <property type="match status" value="1"/>
</dbReference>
<reference evidence="3 4" key="1">
    <citation type="journal article" date="2007" name="PLoS ONE">
        <title>Analysis of the neurotoxin complex genes in Clostridium botulinum A1-A4 and B1 strains: BoNT/A3, /Ba4 and /B1 clusters are located within plasmids.</title>
        <authorList>
            <person name="Smith T.J."/>
            <person name="Hill K.K."/>
            <person name="Foley B.T."/>
            <person name="Detter J.C."/>
            <person name="Munk A.C."/>
            <person name="Bruce D.C."/>
            <person name="Doggett N.A."/>
            <person name="Smith L.A."/>
            <person name="Marks J.D."/>
            <person name="Xie G."/>
            <person name="Brettin T.S."/>
        </authorList>
    </citation>
    <scope>NUCLEOTIDE SEQUENCE [LARGE SCALE GENOMIC DNA]</scope>
    <source>
        <strain evidence="4">657 / Type Ba4</strain>
    </source>
</reference>
<evidence type="ECO:0000313" key="3">
    <source>
        <dbReference type="EMBL" id="ACQ55117.1"/>
    </source>
</evidence>
<dbReference type="RefSeq" id="WP_012721405.1">
    <property type="nucleotide sequence ID" value="NC_012658.1"/>
</dbReference>
<dbReference type="PANTHER" id="PTHR43038">
    <property type="entry name" value="ATP-BINDING CASSETTE, SUB-FAMILY H, MEMBER 1"/>
    <property type="match status" value="1"/>
</dbReference>
<dbReference type="InterPro" id="IPR003439">
    <property type="entry name" value="ABC_transporter-like_ATP-bd"/>
</dbReference>
<feature type="domain" description="ABC transporter" evidence="1">
    <location>
        <begin position="2"/>
        <end position="226"/>
    </location>
</feature>
<dbReference type="PANTHER" id="PTHR43038:SF3">
    <property type="entry name" value="ABC TRANSPORTER G FAMILY MEMBER 20 ISOFORM X1"/>
    <property type="match status" value="1"/>
</dbReference>
<dbReference type="SUPFAM" id="SSF52540">
    <property type="entry name" value="P-loop containing nucleoside triphosphate hydrolases"/>
    <property type="match status" value="1"/>
</dbReference>
<dbReference type="Gene3D" id="2.40.50.1020">
    <property type="entry name" value="LytTr DNA-binding domain"/>
    <property type="match status" value="1"/>
</dbReference>
<proteinExistence type="predicted"/>
<evidence type="ECO:0000259" key="1">
    <source>
        <dbReference type="PROSITE" id="PS50893"/>
    </source>
</evidence>
<dbReference type="GO" id="GO:0003677">
    <property type="term" value="F:DNA binding"/>
    <property type="evidence" value="ECO:0007669"/>
    <property type="project" value="UniProtKB-KW"/>
</dbReference>
<dbReference type="Gene3D" id="3.40.50.300">
    <property type="entry name" value="P-loop containing nucleotide triphosphate hydrolases"/>
    <property type="match status" value="1"/>
</dbReference>
<dbReference type="SMART" id="SM00850">
    <property type="entry name" value="LytTR"/>
    <property type="match status" value="1"/>
</dbReference>
<dbReference type="EMBL" id="CP001083">
    <property type="protein sequence ID" value="ACQ55117.1"/>
    <property type="molecule type" value="Genomic_DNA"/>
</dbReference>
<dbReference type="Proteomes" id="UP000002333">
    <property type="component" value="Chromosome"/>
</dbReference>
<protein>
    <submittedName>
        <fullName evidence="3">ABC transporter, ATP-binding protein/LytTR DNA-binding protein</fullName>
    </submittedName>
</protein>
<evidence type="ECO:0000259" key="2">
    <source>
        <dbReference type="PROSITE" id="PS50930"/>
    </source>
</evidence>
<keyword evidence="3" id="KW-0547">Nucleotide-binding</keyword>
<dbReference type="AlphaFoldDB" id="A0A3F3ACX9"/>
<dbReference type="GO" id="GO:0005524">
    <property type="term" value="F:ATP binding"/>
    <property type="evidence" value="ECO:0007669"/>
    <property type="project" value="UniProtKB-KW"/>
</dbReference>
<dbReference type="InterPro" id="IPR027417">
    <property type="entry name" value="P-loop_NTPase"/>
</dbReference>
<gene>
    <name evidence="3" type="ordered locus">CLJ_B0691</name>
</gene>
<organism evidence="3 4">
    <name type="scientific">Clostridium botulinum (strain 657 / Type Ba4)</name>
    <dbReference type="NCBI Taxonomy" id="515621"/>
    <lineage>
        <taxon>Bacteria</taxon>
        <taxon>Bacillati</taxon>
        <taxon>Bacillota</taxon>
        <taxon>Clostridia</taxon>
        <taxon>Eubacteriales</taxon>
        <taxon>Clostridiaceae</taxon>
        <taxon>Clostridium</taxon>
    </lineage>
</organism>
<name>A0A3F3ACX9_CLOB6</name>
<dbReference type="PROSITE" id="PS50893">
    <property type="entry name" value="ABC_TRANSPORTER_2"/>
    <property type="match status" value="1"/>
</dbReference>
<evidence type="ECO:0000313" key="4">
    <source>
        <dbReference type="Proteomes" id="UP000002333"/>
    </source>
</evidence>
<feature type="domain" description="HTH LytTR-type" evidence="2">
    <location>
        <begin position="232"/>
        <end position="338"/>
    </location>
</feature>
<sequence length="338" mass="39394">MLKIKGLYKEQKNNVIKDIDINIKKGSSISIECSNEISDLLVNLILGRDTPAKGEIYIEDIRNSDYIKINIGSIGVVLREEAFYDRMTIEEYMKFFTSLLCSKLDYKEIMLKLALLDIGNKKIKNLNYSQKRRLSFAREILKQPQFLIFQEPILNMDRDGAKVIIENIENLKANGTAVLITSVLFKDTLILSEKAYRLNYDGLVELDNNIEESKDDREDIEDKKPVYKIEKIPAKVEERILLFDPTEIDYIESQQGISNLNIRGDKFPCTISLADLEERLRYFGFFRCHRSYLVNLQRVREVITWTRNSYTLSLDDKVKSSIPLSKRRLEELKNILKL</sequence>